<accession>N1WQS0</accession>
<dbReference type="InterPro" id="IPR023991">
    <property type="entry name" value="Bacteriocin_IIb_lactobn/cerein"/>
</dbReference>
<dbReference type="NCBIfam" id="TIGR03949">
    <property type="entry name" value="bact_IIb_cerein"/>
    <property type="match status" value="1"/>
</dbReference>
<sequence length="64" mass="6606">MRILKLQDQSGLIELNSQELENTDGGVILSGTIFACYVVGGMIVGAGAGYGIAAGVDAIEGWFD</sequence>
<organism evidence="1 2">
    <name type="scientific">Psychroflexus gondwanensis ACAM 44</name>
    <dbReference type="NCBI Taxonomy" id="1189619"/>
    <lineage>
        <taxon>Bacteria</taxon>
        <taxon>Pseudomonadati</taxon>
        <taxon>Bacteroidota</taxon>
        <taxon>Flavobacteriia</taxon>
        <taxon>Flavobacteriales</taxon>
        <taxon>Flavobacteriaceae</taxon>
        <taxon>Psychroflexus</taxon>
    </lineage>
</organism>
<reference evidence="1 2" key="1">
    <citation type="journal article" date="2014" name="Genome Biol. Evol.">
        <title>Extensive gene acquisition in the extremely psychrophilic bacterial species Psychroflexus torquis and the link to sea-ice ecosystem specialism.</title>
        <authorList>
            <person name="Feng S."/>
            <person name="Powell S.M."/>
            <person name="Wilson R."/>
            <person name="Bowman J.P."/>
        </authorList>
    </citation>
    <scope>NUCLEOTIDE SEQUENCE [LARGE SCALE GENOMIC DNA]</scope>
    <source>
        <strain evidence="1 2">ACAM 44</strain>
    </source>
</reference>
<keyword evidence="2" id="KW-1185">Reference proteome</keyword>
<name>N1WQS0_9FLAO</name>
<protein>
    <recommendedName>
        <fullName evidence="3">Class IIb bacteriocin, lactobin A/cerein 7B family</fullName>
    </recommendedName>
</protein>
<proteinExistence type="predicted"/>
<dbReference type="Proteomes" id="UP000012317">
    <property type="component" value="Unassembled WGS sequence"/>
</dbReference>
<dbReference type="EMBL" id="APLF01000001">
    <property type="protein sequence ID" value="EMY82631.1"/>
    <property type="molecule type" value="Genomic_DNA"/>
</dbReference>
<evidence type="ECO:0000313" key="1">
    <source>
        <dbReference type="EMBL" id="EMY82631.1"/>
    </source>
</evidence>
<dbReference type="AlphaFoldDB" id="N1WQS0"/>
<evidence type="ECO:0008006" key="3">
    <source>
        <dbReference type="Google" id="ProtNLM"/>
    </source>
</evidence>
<comment type="caution">
    <text evidence="1">The sequence shown here is derived from an EMBL/GenBank/DDBJ whole genome shotgun (WGS) entry which is preliminary data.</text>
</comment>
<evidence type="ECO:0000313" key="2">
    <source>
        <dbReference type="Proteomes" id="UP000012317"/>
    </source>
</evidence>
<gene>
    <name evidence="1" type="ORF">pgond44_00865</name>
</gene>
<dbReference type="RefSeq" id="WP_003434887.1">
    <property type="nucleotide sequence ID" value="NZ_APLF01000001.1"/>
</dbReference>